<proteinExistence type="predicted"/>
<protein>
    <submittedName>
        <fullName evidence="1">Uncharacterized protein</fullName>
    </submittedName>
</protein>
<sequence length="388" mass="43709">MTDAIKLGDIYDKNLNFLVGSGASAGLFPTLALRLRNDAGDAHTLESLATWFEERKDPRFDWLFMHYYATCIRPAQAYHPSATDSVDAKVVIANYETFLGTVLHMLQRRKPLDKRCNIFTTNYDACFAQAADRILARASDDFVVNDGARGFRRRYLQARNFNTYLCQTGVFERTQTSVPQVNLVHLHGSIYWRKEGAGILVDYQASVLDSLIPAEQMAALNAFSATLLDETAGVADLVAPALPDPVRDAFWEAYRKLPIVNPTKWKFHETVFDEHYYQMLRLLSYELEKPNAVLITFGFSFADEHILNLLTRSLANPSLQVFVCCYSADEHAWLSGLFKVYSNVRCITLDNGKLDFQAFNEQIFTIFPPTDSRQPVNAEAVAVPGDGG</sequence>
<dbReference type="EMBL" id="CAADIO010000019">
    <property type="protein sequence ID" value="VFR90124.1"/>
    <property type="molecule type" value="Genomic_DNA"/>
</dbReference>
<accession>A0A484UV09</accession>
<evidence type="ECO:0000313" key="1">
    <source>
        <dbReference type="EMBL" id="VFR90124.1"/>
    </source>
</evidence>
<organism evidence="1">
    <name type="scientific">plant metagenome</name>
    <dbReference type="NCBI Taxonomy" id="1297885"/>
    <lineage>
        <taxon>unclassified sequences</taxon>
        <taxon>metagenomes</taxon>
        <taxon>organismal metagenomes</taxon>
    </lineage>
</organism>
<reference evidence="1" key="1">
    <citation type="submission" date="2019-03" db="EMBL/GenBank/DDBJ databases">
        <authorList>
            <person name="Danneels B."/>
        </authorList>
    </citation>
    <scope>NUCLEOTIDE SEQUENCE</scope>
</reference>
<dbReference type="AlphaFoldDB" id="A0A484UV09"/>
<name>A0A484UV09_9ZZZZ</name>
<gene>
    <name evidence="1" type="ORF">RAN3_3873</name>
</gene>